<evidence type="ECO:0000313" key="5">
    <source>
        <dbReference type="EMBL" id="KIK51049.1"/>
    </source>
</evidence>
<dbReference type="SUPFAM" id="SSF50978">
    <property type="entry name" value="WD40 repeat-like"/>
    <property type="match status" value="1"/>
</dbReference>
<dbReference type="Gene3D" id="2.130.10.10">
    <property type="entry name" value="YVTN repeat-like/Quinoprotein amine dehydrogenase"/>
    <property type="match status" value="2"/>
</dbReference>
<feature type="compositionally biased region" description="Basic and acidic residues" evidence="4">
    <location>
        <begin position="357"/>
        <end position="375"/>
    </location>
</feature>
<evidence type="ECO:0000256" key="1">
    <source>
        <dbReference type="ARBA" id="ARBA00022574"/>
    </source>
</evidence>
<gene>
    <name evidence="5" type="ORF">GYMLUDRAFT_407863</name>
</gene>
<evidence type="ECO:0000313" key="6">
    <source>
        <dbReference type="Proteomes" id="UP000053593"/>
    </source>
</evidence>
<dbReference type="InterPro" id="IPR019775">
    <property type="entry name" value="WD40_repeat_CS"/>
</dbReference>
<dbReference type="SMART" id="SM00320">
    <property type="entry name" value="WD40"/>
    <property type="match status" value="3"/>
</dbReference>
<reference evidence="5 6" key="1">
    <citation type="submission" date="2014-04" db="EMBL/GenBank/DDBJ databases">
        <title>Evolutionary Origins and Diversification of the Mycorrhizal Mutualists.</title>
        <authorList>
            <consortium name="DOE Joint Genome Institute"/>
            <consortium name="Mycorrhizal Genomics Consortium"/>
            <person name="Kohler A."/>
            <person name="Kuo A."/>
            <person name="Nagy L.G."/>
            <person name="Floudas D."/>
            <person name="Copeland A."/>
            <person name="Barry K.W."/>
            <person name="Cichocki N."/>
            <person name="Veneault-Fourrey C."/>
            <person name="LaButti K."/>
            <person name="Lindquist E.A."/>
            <person name="Lipzen A."/>
            <person name="Lundell T."/>
            <person name="Morin E."/>
            <person name="Murat C."/>
            <person name="Riley R."/>
            <person name="Ohm R."/>
            <person name="Sun H."/>
            <person name="Tunlid A."/>
            <person name="Henrissat B."/>
            <person name="Grigoriev I.V."/>
            <person name="Hibbett D.S."/>
            <person name="Martin F."/>
        </authorList>
    </citation>
    <scope>NUCLEOTIDE SEQUENCE [LARGE SCALE GENOMIC DNA]</scope>
    <source>
        <strain evidence="5 6">FD-317 M1</strain>
    </source>
</reference>
<protein>
    <recommendedName>
        <fullName evidence="7">WD40 repeat-like protein</fullName>
    </recommendedName>
</protein>
<evidence type="ECO:0000256" key="4">
    <source>
        <dbReference type="SAM" id="MobiDB-lite"/>
    </source>
</evidence>
<dbReference type="Pfam" id="PF00400">
    <property type="entry name" value="WD40"/>
    <property type="match status" value="3"/>
</dbReference>
<feature type="repeat" description="WD" evidence="3">
    <location>
        <begin position="242"/>
        <end position="283"/>
    </location>
</feature>
<dbReference type="EMBL" id="KN834874">
    <property type="protein sequence ID" value="KIK51049.1"/>
    <property type="molecule type" value="Genomic_DNA"/>
</dbReference>
<feature type="region of interest" description="Disordered" evidence="4">
    <location>
        <begin position="355"/>
        <end position="375"/>
    </location>
</feature>
<dbReference type="HOGENOM" id="CLU_737809_0_0_1"/>
<dbReference type="PROSITE" id="PS50082">
    <property type="entry name" value="WD_REPEATS_2"/>
    <property type="match status" value="3"/>
</dbReference>
<dbReference type="PROSITE" id="PS00678">
    <property type="entry name" value="WD_REPEATS_1"/>
    <property type="match status" value="2"/>
</dbReference>
<dbReference type="PRINTS" id="PR00320">
    <property type="entry name" value="GPROTEINBRPT"/>
</dbReference>
<dbReference type="InterPro" id="IPR020472">
    <property type="entry name" value="WD40_PAC1"/>
</dbReference>
<keyword evidence="2" id="KW-0677">Repeat</keyword>
<dbReference type="InterPro" id="IPR015943">
    <property type="entry name" value="WD40/YVTN_repeat-like_dom_sf"/>
</dbReference>
<dbReference type="OrthoDB" id="538223at2759"/>
<organism evidence="5 6">
    <name type="scientific">Collybiopsis luxurians FD-317 M1</name>
    <dbReference type="NCBI Taxonomy" id="944289"/>
    <lineage>
        <taxon>Eukaryota</taxon>
        <taxon>Fungi</taxon>
        <taxon>Dikarya</taxon>
        <taxon>Basidiomycota</taxon>
        <taxon>Agaricomycotina</taxon>
        <taxon>Agaricomycetes</taxon>
        <taxon>Agaricomycetidae</taxon>
        <taxon>Agaricales</taxon>
        <taxon>Marasmiineae</taxon>
        <taxon>Omphalotaceae</taxon>
        <taxon>Collybiopsis</taxon>
        <taxon>Collybiopsis luxurians</taxon>
    </lineage>
</organism>
<keyword evidence="1 3" id="KW-0853">WD repeat</keyword>
<evidence type="ECO:0000256" key="2">
    <source>
        <dbReference type="ARBA" id="ARBA00022737"/>
    </source>
</evidence>
<dbReference type="InterPro" id="IPR001680">
    <property type="entry name" value="WD40_rpt"/>
</dbReference>
<dbReference type="InterPro" id="IPR050349">
    <property type="entry name" value="WD_LIS1/nudF_dynein_reg"/>
</dbReference>
<proteinExistence type="predicted"/>
<dbReference type="Proteomes" id="UP000053593">
    <property type="component" value="Unassembled WGS sequence"/>
</dbReference>
<dbReference type="PANTHER" id="PTHR44129">
    <property type="entry name" value="WD REPEAT-CONTAINING PROTEIN POP1"/>
    <property type="match status" value="1"/>
</dbReference>
<accession>A0A0D0BNI0</accession>
<evidence type="ECO:0000256" key="3">
    <source>
        <dbReference type="PROSITE-ProRule" id="PRU00221"/>
    </source>
</evidence>
<dbReference type="PROSITE" id="PS50294">
    <property type="entry name" value="WD_REPEATS_REGION"/>
    <property type="match status" value="3"/>
</dbReference>
<evidence type="ECO:0008006" key="7">
    <source>
        <dbReference type="Google" id="ProtNLM"/>
    </source>
</evidence>
<dbReference type="InterPro" id="IPR036322">
    <property type="entry name" value="WD40_repeat_dom_sf"/>
</dbReference>
<name>A0A0D0BNI0_9AGAR</name>
<feature type="repeat" description="WD" evidence="3">
    <location>
        <begin position="206"/>
        <end position="240"/>
    </location>
</feature>
<keyword evidence="6" id="KW-1185">Reference proteome</keyword>
<feature type="repeat" description="WD" evidence="3">
    <location>
        <begin position="289"/>
        <end position="314"/>
    </location>
</feature>
<sequence length="375" mass="41053">MSPVNNTFLPIMTPFHPSAPNVENFAQFSSPVSLVAISFADSEQAAYQAVLKLPRENDADKDTHGEAVLDVRRVAELLLGNGADVNKQEAYYYFDCTGPKKPDLLAFINLSVLKPEPCTRSLVVYAPLSRTLIDHGFLCSFEEPQVLGDLGGPKPEPFDGSRTLFGYNHPYCTLVNHKFCGSFKEPRVLSDLCAPEPELFTGSLNVSSVAFSPDGCRIVSGSNDKTVRIWNAETGELLGNSSKGQTGWVSSVAFSPDGCRIVSGSNDKTVRVWNAETGEPLGSSCKGDVNSVAFSPHGHRMVSGSRDRTVRIWDAGTPWLSEKVGAELQRWPHWFGGGIPQYRNITAKIRKHFNTKKGKESSKGRDYLLVGSKHE</sequence>
<dbReference type="AlphaFoldDB" id="A0A0D0BNI0"/>